<comment type="caution">
    <text evidence="1">The sequence shown here is derived from an EMBL/GenBank/DDBJ whole genome shotgun (WGS) entry which is preliminary data.</text>
</comment>
<sequence length="100" mass="10711">GKPILAHHTQCMGNAKSILDYPSDLHSPVSDLGKLTFGHIPGAVAPLLYWHAPMTECAHSFLQAFEVNAWGDALRALADDGARATPARWPRVALGVTLAQ</sequence>
<reference evidence="1" key="1">
    <citation type="submission" date="2023-10" db="EMBL/GenBank/DDBJ databases">
        <authorList>
            <person name="Chen Y."/>
            <person name="Shah S."/>
            <person name="Dougan E. K."/>
            <person name="Thang M."/>
            <person name="Chan C."/>
        </authorList>
    </citation>
    <scope>NUCLEOTIDE SEQUENCE [LARGE SCALE GENOMIC DNA]</scope>
</reference>
<accession>A0ABN9Q3J7</accession>
<proteinExistence type="predicted"/>
<keyword evidence="2" id="KW-1185">Reference proteome</keyword>
<organism evidence="1 2">
    <name type="scientific">Prorocentrum cordatum</name>
    <dbReference type="NCBI Taxonomy" id="2364126"/>
    <lineage>
        <taxon>Eukaryota</taxon>
        <taxon>Sar</taxon>
        <taxon>Alveolata</taxon>
        <taxon>Dinophyceae</taxon>
        <taxon>Prorocentrales</taxon>
        <taxon>Prorocentraceae</taxon>
        <taxon>Prorocentrum</taxon>
    </lineage>
</organism>
<feature type="non-terminal residue" evidence="1">
    <location>
        <position position="100"/>
    </location>
</feature>
<name>A0ABN9Q3J7_9DINO</name>
<dbReference type="Proteomes" id="UP001189429">
    <property type="component" value="Unassembled WGS sequence"/>
</dbReference>
<evidence type="ECO:0000313" key="2">
    <source>
        <dbReference type="Proteomes" id="UP001189429"/>
    </source>
</evidence>
<dbReference type="EMBL" id="CAUYUJ010002326">
    <property type="protein sequence ID" value="CAK0800285.1"/>
    <property type="molecule type" value="Genomic_DNA"/>
</dbReference>
<feature type="non-terminal residue" evidence="1">
    <location>
        <position position="1"/>
    </location>
</feature>
<evidence type="ECO:0000313" key="1">
    <source>
        <dbReference type="EMBL" id="CAK0800285.1"/>
    </source>
</evidence>
<gene>
    <name evidence="1" type="ORF">PCOR1329_LOCUS8471</name>
</gene>
<protein>
    <submittedName>
        <fullName evidence="1">Uncharacterized protein</fullName>
    </submittedName>
</protein>